<feature type="region of interest" description="Disordered" evidence="3">
    <location>
        <begin position="715"/>
        <end position="758"/>
    </location>
</feature>
<sequence>MRFGPHRVTSPVAPKTLNPVWAAGGETGSLEGVGGEAKLELKLFDCLALGYERIEIVCYDKDRLGSEYMGELNLGLEDWWGSDAKKWKDEKPPVGFHDIGNEPIWHTLRSSRSRSNVTGQLLVQIGFLPASSTSSCKLSEKDHERILGALGRVASELEGARRASREERVFLVPPTDGLGTQPADEASPLGTVVDDPDSESSDSDADTASISTENDDSDTENASTTGDEDVPLTREPGYFDLPADAQAATSPASEDAITESPAPIPDIRVEDQAQASSSSSSSANVPILPPTPSRRGLSLPGFVKRRFSSQNILSNLTQPSTPAVESDFASTTDVDSAATASSSVAADTKKRRRFSRRRKRMNPDAGTADGVVEMSLVAGSVGPSPGTTPGRRKGRRRSKKTAEDSATDGKRRRSRRSRKQGGAFTLAPNDGIAGLVQIEITGAQDLPRFKNAFRTSYDMDPFVVIAFGHKIFRTRVIRHSLNPVWEERLYFHVGEAETHWTIGFTVSDWDKISGNDHVGDVAVPLEQLLGTSIQHDDRGIYPAGPDGKLVGDDFHVHELALVLSDKDFQGHNSKLIIRAKYTPYAALRQSLWRVYAAQYDLGGTGELSYVELFSMLDSLGSTLTKETLETFFTRFGKTLDDELSMEEIVMCLEDEVKKPNEERRHVSESNDTGASTPAGPGAGFASGFAQPEHYQPDELKQTDLSSDMKTIPCGTEIVTDTEEGKVITAREPKASVKPPSPPSRTDSADPGSSDEGDIERVVNIKECPLCRKPRLTNKAEVDIITHLGVCASTDPSKVNRVLVTNFVTASQAQRKFLNKVFAKVTKGQYALGADSANIIVQDRQTGTLQEEKMAVYVRLGIRLMYKGMSGNMEGARIRRMLDSLTKKQGAKFDSPASAREIEPFIRFHNLNMNEVLDPLSSFKTFNEFFYRKLKPDARPVADPEDPRTVVSCADCRAMFFQTVDDATSIWIKGREFTVGRMLGDYYKNKASDYEGGSLAIFRLAPQDYHRYHSPVDGVMGHHDYIAGQYYTVNPMAIRSNVSVYSENVRLVASIDSPVFGEVMNVWVGAMMVASIHMTKQEGEHTGYFAFGGSTIVVLFKPNTVQFDADLLNNSKNSIETLIRVGTRIGRAVGNFLLLLVFSLVPSFDASAATLSHPVSPYLQPFVRWDTVYFINIALEGYTHEQKAAFMPGLPGLMRAGGEGIRWLRGGKGAASVDDIVLAGWAATAAATTAAAVVLARLTARLFPRRPAFALTTSLLFLLSPGRPTLHAVPYTEPFAALFTFLGMLLFSQNSDMLATLAWALGTTMRAQGVVLGVGFFGWKWVLRRTWKGSARGRLRRLATGIPIFVALSLLSSLPFLAFQRYVYTLFCSDPSSLRPWCNKGLSLSYGWIQSEYWDVGLFQYWTLLQIPNFLLAAPVLALSLAASCSFYRANFGLTLRSTLPFLPIALAHSSPRKSDPSAPFTHPSSPSETLLLLPLIHLHTLTTFLLLTTAHVQIILRVCATNPVVWWYAAELVSSKGRKGCWGRRWVGYCVVWGTVATGLWAVFLPPA</sequence>
<dbReference type="EMBL" id="BJWK01000021">
    <property type="protein sequence ID" value="GEM12480.1"/>
    <property type="molecule type" value="Genomic_DNA"/>
</dbReference>
<dbReference type="InterPro" id="IPR011992">
    <property type="entry name" value="EF-hand-dom_pair"/>
</dbReference>
<feature type="compositionally biased region" description="Low complexity" evidence="3">
    <location>
        <begin position="272"/>
        <end position="283"/>
    </location>
</feature>
<gene>
    <name evidence="6" type="ORF">Rt10032_c21g6497</name>
</gene>
<name>A0A511KQ36_RHOTO</name>
<dbReference type="Pfam" id="PF02666">
    <property type="entry name" value="PS_Dcarbxylase"/>
    <property type="match status" value="1"/>
</dbReference>
<organism evidence="6 7">
    <name type="scientific">Rhodotorula toruloides</name>
    <name type="common">Yeast</name>
    <name type="synonym">Rhodosporidium toruloides</name>
    <dbReference type="NCBI Taxonomy" id="5286"/>
    <lineage>
        <taxon>Eukaryota</taxon>
        <taxon>Fungi</taxon>
        <taxon>Dikarya</taxon>
        <taxon>Basidiomycota</taxon>
        <taxon>Pucciniomycotina</taxon>
        <taxon>Microbotryomycetes</taxon>
        <taxon>Sporidiobolales</taxon>
        <taxon>Sporidiobolaceae</taxon>
        <taxon>Rhodotorula</taxon>
    </lineage>
</organism>
<feature type="region of interest" description="Disordered" evidence="3">
    <location>
        <begin position="654"/>
        <end position="690"/>
    </location>
</feature>
<dbReference type="InterPro" id="IPR000008">
    <property type="entry name" value="C2_dom"/>
</dbReference>
<feature type="transmembrane region" description="Helical" evidence="4">
    <location>
        <begin position="1219"/>
        <end position="1239"/>
    </location>
</feature>
<dbReference type="GO" id="GO:0006506">
    <property type="term" value="P:GPI anchor biosynthetic process"/>
    <property type="evidence" value="ECO:0007669"/>
    <property type="project" value="UniProtKB-UniPathway"/>
</dbReference>
<feature type="transmembrane region" description="Helical" evidence="4">
    <location>
        <begin position="1296"/>
        <end position="1320"/>
    </location>
</feature>
<dbReference type="GO" id="GO:0000009">
    <property type="term" value="F:alpha-1,6-mannosyltransferase activity"/>
    <property type="evidence" value="ECO:0007669"/>
    <property type="project" value="InterPro"/>
</dbReference>
<dbReference type="InterPro" id="IPR035892">
    <property type="entry name" value="C2_domain_sf"/>
</dbReference>
<dbReference type="GO" id="GO:0004376">
    <property type="term" value="F:GPI mannosyltransferase activity"/>
    <property type="evidence" value="ECO:0007669"/>
    <property type="project" value="InterPro"/>
</dbReference>
<dbReference type="PANTHER" id="PTHR10067:SF17">
    <property type="entry name" value="PHOSPHATIDYLSERINE DECARBOXYLASE PROENZYME 2"/>
    <property type="match status" value="1"/>
</dbReference>
<accession>A0A511KQ36</accession>
<dbReference type="SUPFAM" id="SSF49562">
    <property type="entry name" value="C2 domain (Calcium/lipid-binding domain, CaLB)"/>
    <property type="match status" value="2"/>
</dbReference>
<feature type="compositionally biased region" description="Low complexity" evidence="3">
    <location>
        <begin position="326"/>
        <end position="346"/>
    </location>
</feature>
<feature type="compositionally biased region" description="Basic residues" evidence="3">
    <location>
        <begin position="349"/>
        <end position="360"/>
    </location>
</feature>
<keyword evidence="4" id="KW-0812">Transmembrane</keyword>
<feature type="transmembrane region" description="Helical" evidence="4">
    <location>
        <begin position="1271"/>
        <end position="1290"/>
    </location>
</feature>
<dbReference type="GO" id="GO:0004609">
    <property type="term" value="F:phosphatidylserine decarboxylase activity"/>
    <property type="evidence" value="ECO:0007669"/>
    <property type="project" value="InterPro"/>
</dbReference>
<dbReference type="PROSITE" id="PS50004">
    <property type="entry name" value="C2"/>
    <property type="match status" value="1"/>
</dbReference>
<evidence type="ECO:0000313" key="6">
    <source>
        <dbReference type="EMBL" id="GEM12480.1"/>
    </source>
</evidence>
<feature type="domain" description="C2" evidence="5">
    <location>
        <begin position="418"/>
        <end position="540"/>
    </location>
</feature>
<feature type="compositionally biased region" description="Basic and acidic residues" evidence="3">
    <location>
        <begin position="654"/>
        <end position="668"/>
    </location>
</feature>
<feature type="transmembrane region" description="Helical" evidence="4">
    <location>
        <begin position="1530"/>
        <end position="1548"/>
    </location>
</feature>
<evidence type="ECO:0000256" key="3">
    <source>
        <dbReference type="SAM" id="MobiDB-lite"/>
    </source>
</evidence>
<dbReference type="Gene3D" id="2.60.40.150">
    <property type="entry name" value="C2 domain"/>
    <property type="match status" value="2"/>
</dbReference>
<reference evidence="6 7" key="1">
    <citation type="submission" date="2019-07" db="EMBL/GenBank/DDBJ databases">
        <title>Rhodotorula toruloides NBRC10032 genome sequencing.</title>
        <authorList>
            <person name="Shida Y."/>
            <person name="Takaku H."/>
            <person name="Ogasawara W."/>
            <person name="Mori K."/>
        </authorList>
    </citation>
    <scope>NUCLEOTIDE SEQUENCE [LARGE SCALE GENOMIC DNA]</scope>
    <source>
        <strain evidence="6 7">NBRC10032</strain>
    </source>
</reference>
<evidence type="ECO:0000259" key="5">
    <source>
        <dbReference type="PROSITE" id="PS50004"/>
    </source>
</evidence>
<keyword evidence="4" id="KW-1133">Transmembrane helix</keyword>
<dbReference type="Gene3D" id="1.10.238.10">
    <property type="entry name" value="EF-hand"/>
    <property type="match status" value="1"/>
</dbReference>
<dbReference type="InterPro" id="IPR007315">
    <property type="entry name" value="PIG-V/Gpi18"/>
</dbReference>
<proteinExistence type="predicted"/>
<dbReference type="SMART" id="SM00239">
    <property type="entry name" value="C2"/>
    <property type="match status" value="1"/>
</dbReference>
<feature type="compositionally biased region" description="Low complexity" evidence="3">
    <location>
        <begin position="672"/>
        <end position="689"/>
    </location>
</feature>
<feature type="compositionally biased region" description="Basic residues" evidence="3">
    <location>
        <begin position="390"/>
        <end position="399"/>
    </location>
</feature>
<evidence type="ECO:0000256" key="1">
    <source>
        <dbReference type="ARBA" id="ARBA00022793"/>
    </source>
</evidence>
<feature type="compositionally biased region" description="Basic and acidic residues" evidence="3">
    <location>
        <begin position="400"/>
        <end position="409"/>
    </location>
</feature>
<dbReference type="Pfam" id="PF00168">
    <property type="entry name" value="C2"/>
    <property type="match status" value="2"/>
</dbReference>
<dbReference type="Proteomes" id="UP000321518">
    <property type="component" value="Unassembled WGS sequence"/>
</dbReference>
<feature type="transmembrane region" description="Helical" evidence="4">
    <location>
        <begin position="1404"/>
        <end position="1425"/>
    </location>
</feature>
<evidence type="ECO:0000313" key="7">
    <source>
        <dbReference type="Proteomes" id="UP000321518"/>
    </source>
</evidence>
<dbReference type="GO" id="GO:0016020">
    <property type="term" value="C:membrane"/>
    <property type="evidence" value="ECO:0007669"/>
    <property type="project" value="GOC"/>
</dbReference>
<dbReference type="PANTHER" id="PTHR10067">
    <property type="entry name" value="PHOSPHATIDYLSERINE DECARBOXYLASE"/>
    <property type="match status" value="1"/>
</dbReference>
<feature type="transmembrane region" description="Helical" evidence="4">
    <location>
        <begin position="1341"/>
        <end position="1362"/>
    </location>
</feature>
<feature type="compositionally biased region" description="Polar residues" evidence="3">
    <location>
        <begin position="313"/>
        <end position="323"/>
    </location>
</feature>
<dbReference type="OrthoDB" id="67700at2759"/>
<keyword evidence="1" id="KW-0210">Decarboxylase</keyword>
<protein>
    <submittedName>
        <fullName evidence="6">Phosphatidylserine decarboxylase</fullName>
    </submittedName>
</protein>
<feature type="compositionally biased region" description="Acidic residues" evidence="3">
    <location>
        <begin position="194"/>
        <end position="205"/>
    </location>
</feature>
<dbReference type="UniPathway" id="UPA00196"/>
<feature type="compositionally biased region" description="Basic residues" evidence="3">
    <location>
        <begin position="410"/>
        <end position="419"/>
    </location>
</feature>
<comment type="caution">
    <text evidence="6">The sequence shown here is derived from an EMBL/GenBank/DDBJ whole genome shotgun (WGS) entry which is preliminary data.</text>
</comment>
<keyword evidence="4" id="KW-0472">Membrane</keyword>
<evidence type="ECO:0000256" key="2">
    <source>
        <dbReference type="ARBA" id="ARBA00023239"/>
    </source>
</evidence>
<dbReference type="InterPro" id="IPR003817">
    <property type="entry name" value="PS_Dcarbxylase"/>
</dbReference>
<evidence type="ECO:0000256" key="4">
    <source>
        <dbReference type="SAM" id="Phobius"/>
    </source>
</evidence>
<feature type="compositionally biased region" description="Low complexity" evidence="3">
    <location>
        <begin position="379"/>
        <end position="389"/>
    </location>
</feature>
<feature type="region of interest" description="Disordered" evidence="3">
    <location>
        <begin position="162"/>
        <end position="238"/>
    </location>
</feature>
<feature type="compositionally biased region" description="Basic and acidic residues" evidence="3">
    <location>
        <begin position="722"/>
        <end position="734"/>
    </location>
</feature>
<dbReference type="Pfam" id="PF04188">
    <property type="entry name" value="Mannosyl_trans2"/>
    <property type="match status" value="1"/>
</dbReference>
<dbReference type="SUPFAM" id="SSF47473">
    <property type="entry name" value="EF-hand"/>
    <property type="match status" value="1"/>
</dbReference>
<feature type="region of interest" description="Disordered" evidence="3">
    <location>
        <begin position="271"/>
        <end position="299"/>
    </location>
</feature>
<feature type="region of interest" description="Disordered" evidence="3">
    <location>
        <begin position="313"/>
        <end position="426"/>
    </location>
</feature>
<keyword evidence="2" id="KW-0456">Lyase</keyword>